<organism evidence="9 10">
    <name type="scientific">Fervidicella metallireducens AeB</name>
    <dbReference type="NCBI Taxonomy" id="1403537"/>
    <lineage>
        <taxon>Bacteria</taxon>
        <taxon>Bacillati</taxon>
        <taxon>Bacillota</taxon>
        <taxon>Clostridia</taxon>
        <taxon>Eubacteriales</taxon>
        <taxon>Clostridiaceae</taxon>
        <taxon>Fervidicella</taxon>
    </lineage>
</organism>
<reference evidence="9 10" key="1">
    <citation type="journal article" date="2014" name="Genome Announc.">
        <title>Draft Genome Sequence of Fervidicella metallireducens Strain AeBT, an Iron-Reducing Thermoanaerobe from the Great Artesian Basin.</title>
        <authorList>
            <person name="Patel B.K."/>
        </authorList>
    </citation>
    <scope>NUCLEOTIDE SEQUENCE [LARGE SCALE GENOMIC DNA]</scope>
    <source>
        <strain evidence="9 10">AeB</strain>
    </source>
</reference>
<dbReference type="GO" id="GO:0015648">
    <property type="term" value="F:lipid-linked peptidoglycan transporter activity"/>
    <property type="evidence" value="ECO:0007669"/>
    <property type="project" value="TreeGrafter"/>
</dbReference>
<sequence>MNFAVQIPDFSKVGKRFRFKIDMKDEGFRQMMILMVPGIIGLSVSQINYVVNQNIASQLDTGSITALRYAYRVMLLPLGIFAMSLATTIFPKLNTHVSRNEMDEYKKTFSMGIRTVMFITIPSMVGLLVLSSPIIRLLFKTGKFTEADVKVTAFALAFYSFGLLGQSAVQIITRGFYSIKDTKTPLKIGVLTVAINITLNLIFVKSSSLAVGGIALSHSITTFINMYLLYRSLSKKVNGLRTRETVVSCAKSAVSAAAMGVVVYFVSGFMEARFGIESKTAQLLDVGSAIVIGGTVYFLVAYLLRMSEMQYVVDTLKKKFKK</sequence>
<evidence type="ECO:0000256" key="1">
    <source>
        <dbReference type="ARBA" id="ARBA00004651"/>
    </source>
</evidence>
<dbReference type="GO" id="GO:0034204">
    <property type="term" value="P:lipid translocation"/>
    <property type="evidence" value="ECO:0007669"/>
    <property type="project" value="TreeGrafter"/>
</dbReference>
<dbReference type="InterPro" id="IPR004268">
    <property type="entry name" value="MurJ"/>
</dbReference>
<dbReference type="STRING" id="1403537.Q428_12210"/>
<dbReference type="EMBL" id="AZQP01000044">
    <property type="protein sequence ID" value="EYE87630.1"/>
    <property type="molecule type" value="Genomic_DNA"/>
</dbReference>
<dbReference type="GO" id="GO:0008360">
    <property type="term" value="P:regulation of cell shape"/>
    <property type="evidence" value="ECO:0007669"/>
    <property type="project" value="UniProtKB-KW"/>
</dbReference>
<dbReference type="CDD" id="cd13123">
    <property type="entry name" value="MATE_MurJ_like"/>
    <property type="match status" value="1"/>
</dbReference>
<evidence type="ECO:0000256" key="3">
    <source>
        <dbReference type="ARBA" id="ARBA00022692"/>
    </source>
</evidence>
<evidence type="ECO:0000256" key="2">
    <source>
        <dbReference type="ARBA" id="ARBA00022475"/>
    </source>
</evidence>
<keyword evidence="5" id="KW-0573">Peptidoglycan synthesis</keyword>
<dbReference type="OrthoDB" id="9804143at2"/>
<name>A0A017RUS1_9CLOT</name>
<feature type="transmembrane region" description="Helical" evidence="8">
    <location>
        <begin position="286"/>
        <end position="304"/>
    </location>
</feature>
<evidence type="ECO:0008006" key="11">
    <source>
        <dbReference type="Google" id="ProtNLM"/>
    </source>
</evidence>
<feature type="transmembrane region" description="Helical" evidence="8">
    <location>
        <begin position="245"/>
        <end position="266"/>
    </location>
</feature>
<comment type="subcellular location">
    <subcellularLocation>
        <location evidence="1">Cell membrane</location>
        <topology evidence="1">Multi-pass membrane protein</topology>
    </subcellularLocation>
</comment>
<dbReference type="GO" id="GO:0009252">
    <property type="term" value="P:peptidoglycan biosynthetic process"/>
    <property type="evidence" value="ECO:0007669"/>
    <property type="project" value="UniProtKB-KW"/>
</dbReference>
<evidence type="ECO:0000256" key="4">
    <source>
        <dbReference type="ARBA" id="ARBA00022960"/>
    </source>
</evidence>
<gene>
    <name evidence="9" type="ORF">Q428_12210</name>
</gene>
<dbReference type="Proteomes" id="UP000019681">
    <property type="component" value="Unassembled WGS sequence"/>
</dbReference>
<dbReference type="PRINTS" id="PR01806">
    <property type="entry name" value="VIRFACTRMVIN"/>
</dbReference>
<keyword evidence="3 8" id="KW-0812">Transmembrane</keyword>
<evidence type="ECO:0000256" key="5">
    <source>
        <dbReference type="ARBA" id="ARBA00022984"/>
    </source>
</evidence>
<protein>
    <recommendedName>
        <fullName evidence="11">Lipid II flippase MurJ</fullName>
    </recommendedName>
</protein>
<dbReference type="NCBIfam" id="TIGR01695">
    <property type="entry name" value="murJ_mviN"/>
    <property type="match status" value="1"/>
</dbReference>
<evidence type="ECO:0000313" key="9">
    <source>
        <dbReference type="EMBL" id="EYE87630.1"/>
    </source>
</evidence>
<keyword evidence="7 8" id="KW-0472">Membrane</keyword>
<evidence type="ECO:0000256" key="7">
    <source>
        <dbReference type="ARBA" id="ARBA00023136"/>
    </source>
</evidence>
<feature type="transmembrane region" description="Helical" evidence="8">
    <location>
        <begin position="69"/>
        <end position="90"/>
    </location>
</feature>
<feature type="transmembrane region" description="Helical" evidence="8">
    <location>
        <begin position="111"/>
        <end position="139"/>
    </location>
</feature>
<dbReference type="InterPro" id="IPR051050">
    <property type="entry name" value="Lipid_II_flippase_MurJ/MviN"/>
</dbReference>
<keyword evidence="10" id="KW-1185">Reference proteome</keyword>
<keyword evidence="4" id="KW-0133">Cell shape</keyword>
<feature type="transmembrane region" description="Helical" evidence="8">
    <location>
        <begin position="31"/>
        <end position="49"/>
    </location>
</feature>
<proteinExistence type="predicted"/>
<dbReference type="GO" id="GO:0005886">
    <property type="term" value="C:plasma membrane"/>
    <property type="evidence" value="ECO:0007669"/>
    <property type="project" value="UniProtKB-SubCell"/>
</dbReference>
<keyword evidence="6 8" id="KW-1133">Transmembrane helix</keyword>
<keyword evidence="2" id="KW-1003">Cell membrane</keyword>
<evidence type="ECO:0000256" key="6">
    <source>
        <dbReference type="ARBA" id="ARBA00022989"/>
    </source>
</evidence>
<evidence type="ECO:0000256" key="8">
    <source>
        <dbReference type="SAM" id="Phobius"/>
    </source>
</evidence>
<dbReference type="PANTHER" id="PTHR47019">
    <property type="entry name" value="LIPID II FLIPPASE MURJ"/>
    <property type="match status" value="1"/>
</dbReference>
<accession>A0A017RUS1</accession>
<evidence type="ECO:0000313" key="10">
    <source>
        <dbReference type="Proteomes" id="UP000019681"/>
    </source>
</evidence>
<dbReference type="PANTHER" id="PTHR47019:SF1">
    <property type="entry name" value="LIPID II FLIPPASE MURJ"/>
    <property type="match status" value="1"/>
</dbReference>
<dbReference type="AlphaFoldDB" id="A0A017RUS1"/>
<comment type="caution">
    <text evidence="9">The sequence shown here is derived from an EMBL/GenBank/DDBJ whole genome shotgun (WGS) entry which is preliminary data.</text>
</comment>
<dbReference type="Pfam" id="PF03023">
    <property type="entry name" value="MurJ"/>
    <property type="match status" value="1"/>
</dbReference>
<feature type="transmembrane region" description="Helical" evidence="8">
    <location>
        <begin position="151"/>
        <end position="172"/>
    </location>
</feature>
<feature type="transmembrane region" description="Helical" evidence="8">
    <location>
        <begin position="209"/>
        <end position="233"/>
    </location>
</feature>